<accession>A0A7W7ZIU7</accession>
<dbReference type="Proteomes" id="UP000540989">
    <property type="component" value="Unassembled WGS sequence"/>
</dbReference>
<sequence>MPVKFVNLGLIDDETVMVEFSDDSYAAFTVKELLTLQRSKKTPGSIVPKELPN</sequence>
<gene>
    <name evidence="1" type="ORF">HDF16_005463</name>
</gene>
<proteinExistence type="predicted"/>
<reference evidence="1 2" key="1">
    <citation type="submission" date="2020-08" db="EMBL/GenBank/DDBJ databases">
        <title>Genomic Encyclopedia of Type Strains, Phase IV (KMG-V): Genome sequencing to study the core and pangenomes of soil and plant-associated prokaryotes.</title>
        <authorList>
            <person name="Whitman W."/>
        </authorList>
    </citation>
    <scope>NUCLEOTIDE SEQUENCE [LARGE SCALE GENOMIC DNA]</scope>
    <source>
        <strain evidence="1 2">M8UP14</strain>
    </source>
</reference>
<evidence type="ECO:0000313" key="1">
    <source>
        <dbReference type="EMBL" id="MBB5060727.1"/>
    </source>
</evidence>
<organism evidence="1 2">
    <name type="scientific">Granulicella aggregans</name>
    <dbReference type="NCBI Taxonomy" id="474949"/>
    <lineage>
        <taxon>Bacteria</taxon>
        <taxon>Pseudomonadati</taxon>
        <taxon>Acidobacteriota</taxon>
        <taxon>Terriglobia</taxon>
        <taxon>Terriglobales</taxon>
        <taxon>Acidobacteriaceae</taxon>
        <taxon>Granulicella</taxon>
    </lineage>
</organism>
<comment type="caution">
    <text evidence="1">The sequence shown here is derived from an EMBL/GenBank/DDBJ whole genome shotgun (WGS) entry which is preliminary data.</text>
</comment>
<name>A0A7W7ZIU7_9BACT</name>
<protein>
    <recommendedName>
        <fullName evidence="3">KTSC domain-containing protein</fullName>
    </recommendedName>
</protein>
<keyword evidence="2" id="KW-1185">Reference proteome</keyword>
<dbReference type="EMBL" id="JACHIP010000018">
    <property type="protein sequence ID" value="MBB5060727.1"/>
    <property type="molecule type" value="Genomic_DNA"/>
</dbReference>
<dbReference type="RefSeq" id="WP_184223191.1">
    <property type="nucleotide sequence ID" value="NZ_JACHIP010000018.1"/>
</dbReference>
<evidence type="ECO:0008006" key="3">
    <source>
        <dbReference type="Google" id="ProtNLM"/>
    </source>
</evidence>
<evidence type="ECO:0000313" key="2">
    <source>
        <dbReference type="Proteomes" id="UP000540989"/>
    </source>
</evidence>
<dbReference type="AlphaFoldDB" id="A0A7W7ZIU7"/>